<dbReference type="EMBL" id="MLKD01000001">
    <property type="protein sequence ID" value="OQE31484.1"/>
    <property type="molecule type" value="Genomic_DNA"/>
</dbReference>
<dbReference type="GO" id="GO:0008171">
    <property type="term" value="F:O-methyltransferase activity"/>
    <property type="evidence" value="ECO:0007669"/>
    <property type="project" value="InterPro"/>
</dbReference>
<dbReference type="GO" id="GO:0032259">
    <property type="term" value="P:methylation"/>
    <property type="evidence" value="ECO:0007669"/>
    <property type="project" value="UniProtKB-KW"/>
</dbReference>
<feature type="active site" description="Proton acceptor" evidence="4">
    <location>
        <position position="307"/>
    </location>
</feature>
<dbReference type="PIRSF" id="PIRSF005739">
    <property type="entry name" value="O-mtase"/>
    <property type="match status" value="1"/>
</dbReference>
<evidence type="ECO:0000259" key="5">
    <source>
        <dbReference type="Pfam" id="PF00891"/>
    </source>
</evidence>
<feature type="domain" description="O-methyltransferase dimerisation" evidence="6">
    <location>
        <begin position="62"/>
        <end position="125"/>
    </location>
</feature>
<proteinExistence type="predicted"/>
<dbReference type="SUPFAM" id="SSF46785">
    <property type="entry name" value="Winged helix' DNA-binding domain"/>
    <property type="match status" value="1"/>
</dbReference>
<dbReference type="PANTHER" id="PTHR43712:SF1">
    <property type="entry name" value="HYPOTHETICAL O-METHYLTRANSFERASE (EUROFUNG)-RELATED"/>
    <property type="match status" value="1"/>
</dbReference>
<evidence type="ECO:0000256" key="2">
    <source>
        <dbReference type="ARBA" id="ARBA00022679"/>
    </source>
</evidence>
<dbReference type="GO" id="GO:0046983">
    <property type="term" value="F:protein dimerization activity"/>
    <property type="evidence" value="ECO:0007669"/>
    <property type="project" value="InterPro"/>
</dbReference>
<gene>
    <name evidence="7" type="ORF">PENSTE_c001G03839</name>
</gene>
<evidence type="ECO:0000259" key="6">
    <source>
        <dbReference type="Pfam" id="PF08100"/>
    </source>
</evidence>
<evidence type="ECO:0000256" key="3">
    <source>
        <dbReference type="ARBA" id="ARBA00022691"/>
    </source>
</evidence>
<dbReference type="Pfam" id="PF00891">
    <property type="entry name" value="Methyltransf_2"/>
    <property type="match status" value="1"/>
</dbReference>
<dbReference type="GO" id="GO:0044550">
    <property type="term" value="P:secondary metabolite biosynthetic process"/>
    <property type="evidence" value="ECO:0007669"/>
    <property type="project" value="UniProtKB-ARBA"/>
</dbReference>
<dbReference type="AlphaFoldDB" id="A0A1V6TZL2"/>
<keyword evidence="1" id="KW-0489">Methyltransferase</keyword>
<keyword evidence="8" id="KW-1185">Reference proteome</keyword>
<dbReference type="SUPFAM" id="SSF53335">
    <property type="entry name" value="S-adenosyl-L-methionine-dependent methyltransferases"/>
    <property type="match status" value="1"/>
</dbReference>
<organism evidence="7 8">
    <name type="scientific">Penicillium steckii</name>
    <dbReference type="NCBI Taxonomy" id="303698"/>
    <lineage>
        <taxon>Eukaryota</taxon>
        <taxon>Fungi</taxon>
        <taxon>Dikarya</taxon>
        <taxon>Ascomycota</taxon>
        <taxon>Pezizomycotina</taxon>
        <taxon>Eurotiomycetes</taxon>
        <taxon>Eurotiomycetidae</taxon>
        <taxon>Eurotiales</taxon>
        <taxon>Aspergillaceae</taxon>
        <taxon>Penicillium</taxon>
    </lineage>
</organism>
<evidence type="ECO:0000256" key="4">
    <source>
        <dbReference type="PIRSR" id="PIRSR005739-1"/>
    </source>
</evidence>
<dbReference type="InterPro" id="IPR016461">
    <property type="entry name" value="COMT-like"/>
</dbReference>
<dbReference type="PROSITE" id="PS51683">
    <property type="entry name" value="SAM_OMT_II"/>
    <property type="match status" value="1"/>
</dbReference>
<dbReference type="Gene3D" id="3.40.50.150">
    <property type="entry name" value="Vaccinia Virus protein VP39"/>
    <property type="match status" value="1"/>
</dbReference>
<keyword evidence="3" id="KW-0949">S-adenosyl-L-methionine</keyword>
<comment type="caution">
    <text evidence="7">The sequence shown here is derived from an EMBL/GenBank/DDBJ whole genome shotgun (WGS) entry which is preliminary data.</text>
</comment>
<evidence type="ECO:0000313" key="8">
    <source>
        <dbReference type="Proteomes" id="UP000191285"/>
    </source>
</evidence>
<evidence type="ECO:0000313" key="7">
    <source>
        <dbReference type="EMBL" id="OQE31484.1"/>
    </source>
</evidence>
<protein>
    <submittedName>
        <fullName evidence="7">Uncharacterized protein</fullName>
    </submittedName>
</protein>
<dbReference type="PANTHER" id="PTHR43712">
    <property type="entry name" value="PUTATIVE (AFU_ORTHOLOGUE AFUA_4G14580)-RELATED"/>
    <property type="match status" value="1"/>
</dbReference>
<dbReference type="InterPro" id="IPR036388">
    <property type="entry name" value="WH-like_DNA-bd_sf"/>
</dbReference>
<evidence type="ECO:0000256" key="1">
    <source>
        <dbReference type="ARBA" id="ARBA00022603"/>
    </source>
</evidence>
<name>A0A1V6TZL2_9EURO</name>
<feature type="domain" description="O-methyltransferase C-terminal" evidence="5">
    <location>
        <begin position="216"/>
        <end position="378"/>
    </location>
</feature>
<dbReference type="Pfam" id="PF08100">
    <property type="entry name" value="Dimerisation"/>
    <property type="match status" value="1"/>
</dbReference>
<accession>A0A1V6TZL2</accession>
<reference evidence="8" key="1">
    <citation type="journal article" date="2017" name="Nat. Microbiol.">
        <title>Global analysis of biosynthetic gene clusters reveals vast potential of secondary metabolite production in Penicillium species.</title>
        <authorList>
            <person name="Nielsen J.C."/>
            <person name="Grijseels S."/>
            <person name="Prigent S."/>
            <person name="Ji B."/>
            <person name="Dainat J."/>
            <person name="Nielsen K.F."/>
            <person name="Frisvad J.C."/>
            <person name="Workman M."/>
            <person name="Nielsen J."/>
        </authorList>
    </citation>
    <scope>NUCLEOTIDE SEQUENCE [LARGE SCALE GENOMIC DNA]</scope>
    <source>
        <strain evidence="8">IBT 24891</strain>
    </source>
</reference>
<sequence length="402" mass="45839">MNISEIRGQITNLHSLIDQYESTGSRYYLIEAQEKATGLGRALEHPRETIAKQFYYPIILVAVKAAYDMDIFGLLSRSTNPVSLTDLSALKTADPVLVERIMRLLVASGFAKEAAHHEYSPTEITHEMTQKSSIGISEALFTDFLPCILKVPEYLKSIEYRRQTDELPSAFQYAYNVKEDGFTWLCHHPDVAARFDGLMEGFRQLNPYWYNWFPVQERILDTCSLAPDQPLMVDIGGRVGQVLIDFKRRFPDIVGRLILEDLPVVIDGIRESPGLKAAGIETIGYDFLRDVQPVKDAKVYYIKNVLHDWPDEKVVDILENIKPAMKAGYSKLIIEEYLIPDRNAHLLPCMVDLGVMVFCSGMERTRQQWSNLITSVGLRVQQFWTHDSDRMGIIEAELPFAN</sequence>
<dbReference type="InterPro" id="IPR036390">
    <property type="entry name" value="WH_DNA-bd_sf"/>
</dbReference>
<dbReference type="InterPro" id="IPR012967">
    <property type="entry name" value="COMT_dimerisation"/>
</dbReference>
<dbReference type="OrthoDB" id="1535081at2759"/>
<dbReference type="STRING" id="303698.A0A1V6TZL2"/>
<dbReference type="InterPro" id="IPR001077">
    <property type="entry name" value="COMT_C"/>
</dbReference>
<dbReference type="Gene3D" id="1.10.10.10">
    <property type="entry name" value="Winged helix-like DNA-binding domain superfamily/Winged helix DNA-binding domain"/>
    <property type="match status" value="1"/>
</dbReference>
<dbReference type="InterPro" id="IPR029063">
    <property type="entry name" value="SAM-dependent_MTases_sf"/>
</dbReference>
<dbReference type="Proteomes" id="UP000191285">
    <property type="component" value="Unassembled WGS sequence"/>
</dbReference>
<keyword evidence="2" id="KW-0808">Transferase</keyword>